<dbReference type="RefSeq" id="XP_002736477.1">
    <property type="nucleotide sequence ID" value="XM_002736431.2"/>
</dbReference>
<keyword evidence="5" id="KW-0449">Lipoprotein</keyword>
<feature type="region of interest" description="Disordered" evidence="6">
    <location>
        <begin position="147"/>
        <end position="206"/>
    </location>
</feature>
<dbReference type="PROSITE" id="PS50076">
    <property type="entry name" value="DNAJ_2"/>
    <property type="match status" value="1"/>
</dbReference>
<evidence type="ECO:0000256" key="6">
    <source>
        <dbReference type="SAM" id="MobiDB-lite"/>
    </source>
</evidence>
<feature type="domain" description="J" evidence="7">
    <location>
        <begin position="16"/>
        <end position="81"/>
    </location>
</feature>
<keyword evidence="8" id="KW-1185">Reference proteome</keyword>
<dbReference type="InterPro" id="IPR051434">
    <property type="entry name" value="DnaJ_C_subfamily_member5"/>
</dbReference>
<sequence length="206" mass="22973">MSQKQKTRSMSTSGESLYRTLEIQKGASPDEVKRAYRKLALKWHPDKNIDNPDATEKFKEINHANTVLSDDTKREIYDEYGSMGLYVAEQIGEENVKAYFMVHSPIFKCLFITCGILTCCYFCCCCFCCCCFCCGKMKAYDPEEEDVTLKPEDLEDTSPSSEQADSPITSQPTALAMPPPPTATEGATETTGLNTGDAPKLYTEDQ</sequence>
<dbReference type="SUPFAM" id="SSF46565">
    <property type="entry name" value="Chaperone J-domain"/>
    <property type="match status" value="1"/>
</dbReference>
<dbReference type="PANTHER" id="PTHR44027">
    <property type="entry name" value="DNAJ HOMOLOG SUBFAMILY C MEMBER 5 HOMOLOG"/>
    <property type="match status" value="1"/>
</dbReference>
<evidence type="ECO:0000256" key="3">
    <source>
        <dbReference type="ARBA" id="ARBA00023139"/>
    </source>
</evidence>
<reference evidence="9" key="1">
    <citation type="submission" date="2025-08" db="UniProtKB">
        <authorList>
            <consortium name="RefSeq"/>
        </authorList>
    </citation>
    <scope>IDENTIFICATION</scope>
    <source>
        <tissue evidence="9">Testes</tissue>
    </source>
</reference>
<keyword evidence="2" id="KW-0472">Membrane</keyword>
<evidence type="ECO:0000313" key="8">
    <source>
        <dbReference type="Proteomes" id="UP000694865"/>
    </source>
</evidence>
<dbReference type="PRINTS" id="PR00625">
    <property type="entry name" value="JDOMAIN"/>
</dbReference>
<protein>
    <submittedName>
        <fullName evidence="9">Cysteine string protein-like isoform X1</fullName>
    </submittedName>
</protein>
<comment type="subcellular location">
    <subcellularLocation>
        <location evidence="1">Membrane</location>
        <topology evidence="1">Lipid-anchor</topology>
    </subcellularLocation>
</comment>
<feature type="compositionally biased region" description="Polar residues" evidence="6">
    <location>
        <begin position="157"/>
        <end position="171"/>
    </location>
</feature>
<dbReference type="PANTHER" id="PTHR44027:SF7">
    <property type="entry name" value="DNAJ HOMOLOG SUBFAMILY C MEMBER 5 HOMOLOG"/>
    <property type="match status" value="1"/>
</dbReference>
<dbReference type="Pfam" id="PF00226">
    <property type="entry name" value="DnaJ"/>
    <property type="match status" value="1"/>
</dbReference>
<evidence type="ECO:0000256" key="5">
    <source>
        <dbReference type="ARBA" id="ARBA00023288"/>
    </source>
</evidence>
<evidence type="ECO:0000256" key="1">
    <source>
        <dbReference type="ARBA" id="ARBA00004635"/>
    </source>
</evidence>
<evidence type="ECO:0000256" key="2">
    <source>
        <dbReference type="ARBA" id="ARBA00023136"/>
    </source>
</evidence>
<accession>A0ABM0GSL4</accession>
<proteinExistence type="predicted"/>
<dbReference type="SMART" id="SM00271">
    <property type="entry name" value="DnaJ"/>
    <property type="match status" value="1"/>
</dbReference>
<gene>
    <name evidence="9" type="primary">LOC100366409</name>
</gene>
<keyword evidence="3" id="KW-0564">Palmitate</keyword>
<evidence type="ECO:0000313" key="9">
    <source>
        <dbReference type="RefSeq" id="XP_002736477.1"/>
    </source>
</evidence>
<dbReference type="Proteomes" id="UP000694865">
    <property type="component" value="Unplaced"/>
</dbReference>
<dbReference type="Gene3D" id="1.10.287.110">
    <property type="entry name" value="DnaJ domain"/>
    <property type="match status" value="1"/>
</dbReference>
<evidence type="ECO:0000259" key="7">
    <source>
        <dbReference type="PROSITE" id="PS50076"/>
    </source>
</evidence>
<dbReference type="InterPro" id="IPR036869">
    <property type="entry name" value="J_dom_sf"/>
</dbReference>
<organism evidence="8 9">
    <name type="scientific">Saccoglossus kowalevskii</name>
    <name type="common">Acorn worm</name>
    <dbReference type="NCBI Taxonomy" id="10224"/>
    <lineage>
        <taxon>Eukaryota</taxon>
        <taxon>Metazoa</taxon>
        <taxon>Hemichordata</taxon>
        <taxon>Enteropneusta</taxon>
        <taxon>Harrimaniidae</taxon>
        <taxon>Saccoglossus</taxon>
    </lineage>
</organism>
<name>A0ABM0GSL4_SACKO</name>
<feature type="compositionally biased region" description="Low complexity" evidence="6">
    <location>
        <begin position="183"/>
        <end position="192"/>
    </location>
</feature>
<feature type="compositionally biased region" description="Polar residues" evidence="6">
    <location>
        <begin position="1"/>
        <end position="15"/>
    </location>
</feature>
<dbReference type="CDD" id="cd06257">
    <property type="entry name" value="DnaJ"/>
    <property type="match status" value="1"/>
</dbReference>
<keyword evidence="4" id="KW-0143">Chaperone</keyword>
<dbReference type="GeneID" id="100366409"/>
<evidence type="ECO:0000256" key="4">
    <source>
        <dbReference type="ARBA" id="ARBA00023186"/>
    </source>
</evidence>
<dbReference type="InterPro" id="IPR001623">
    <property type="entry name" value="DnaJ_domain"/>
</dbReference>
<feature type="region of interest" description="Disordered" evidence="6">
    <location>
        <begin position="1"/>
        <end position="22"/>
    </location>
</feature>